<comment type="caution">
    <text evidence="1">The sequence shown here is derived from an EMBL/GenBank/DDBJ whole genome shotgun (WGS) entry which is preliminary data.</text>
</comment>
<dbReference type="EMBL" id="BGPR01000048">
    <property type="protein sequence ID" value="GBL86419.1"/>
    <property type="molecule type" value="Genomic_DNA"/>
</dbReference>
<gene>
    <name evidence="1" type="ORF">AVEN_164580_1</name>
</gene>
<protein>
    <submittedName>
        <fullName evidence="1">Uncharacterized protein</fullName>
    </submittedName>
</protein>
<sequence>MINKLSNKTASNNRMCITTSCLMPRVEPFTSNGPRSIPNYEISEESGASWENKVRWACRISHLLLRLSYFTSRGRDTGWYLPSHDVKCTGCASG</sequence>
<evidence type="ECO:0000313" key="1">
    <source>
        <dbReference type="EMBL" id="GBL86419.1"/>
    </source>
</evidence>
<dbReference type="AlphaFoldDB" id="A0A4Y2B4N5"/>
<keyword evidence="2" id="KW-1185">Reference proteome</keyword>
<evidence type="ECO:0000313" key="2">
    <source>
        <dbReference type="Proteomes" id="UP000499080"/>
    </source>
</evidence>
<proteinExistence type="predicted"/>
<dbReference type="Proteomes" id="UP000499080">
    <property type="component" value="Unassembled WGS sequence"/>
</dbReference>
<organism evidence="1 2">
    <name type="scientific">Araneus ventricosus</name>
    <name type="common">Orbweaver spider</name>
    <name type="synonym">Epeira ventricosa</name>
    <dbReference type="NCBI Taxonomy" id="182803"/>
    <lineage>
        <taxon>Eukaryota</taxon>
        <taxon>Metazoa</taxon>
        <taxon>Ecdysozoa</taxon>
        <taxon>Arthropoda</taxon>
        <taxon>Chelicerata</taxon>
        <taxon>Arachnida</taxon>
        <taxon>Araneae</taxon>
        <taxon>Araneomorphae</taxon>
        <taxon>Entelegynae</taxon>
        <taxon>Araneoidea</taxon>
        <taxon>Araneidae</taxon>
        <taxon>Araneus</taxon>
    </lineage>
</organism>
<accession>A0A4Y2B4N5</accession>
<reference evidence="1 2" key="1">
    <citation type="journal article" date="2019" name="Sci. Rep.">
        <title>Orb-weaving spider Araneus ventricosus genome elucidates the spidroin gene catalogue.</title>
        <authorList>
            <person name="Kono N."/>
            <person name="Nakamura H."/>
            <person name="Ohtoshi R."/>
            <person name="Moran D.A.P."/>
            <person name="Shinohara A."/>
            <person name="Yoshida Y."/>
            <person name="Fujiwara M."/>
            <person name="Mori M."/>
            <person name="Tomita M."/>
            <person name="Arakawa K."/>
        </authorList>
    </citation>
    <scope>NUCLEOTIDE SEQUENCE [LARGE SCALE GENOMIC DNA]</scope>
</reference>
<name>A0A4Y2B4N5_ARAVE</name>